<comment type="caution">
    <text evidence="3">The sequence shown here is derived from an EMBL/GenBank/DDBJ whole genome shotgun (WGS) entry which is preliminary data.</text>
</comment>
<evidence type="ECO:0000259" key="2">
    <source>
        <dbReference type="PROSITE" id="PS50011"/>
    </source>
</evidence>
<gene>
    <name evidence="3" type="ORF">B0A55_11579</name>
</gene>
<dbReference type="EMBL" id="NAJQ01000856">
    <property type="protein sequence ID" value="TKA64222.1"/>
    <property type="molecule type" value="Genomic_DNA"/>
</dbReference>
<dbReference type="Gene3D" id="1.10.510.10">
    <property type="entry name" value="Transferase(Phosphotransferase) domain 1"/>
    <property type="match status" value="1"/>
</dbReference>
<dbReference type="InterPro" id="IPR011009">
    <property type="entry name" value="Kinase-like_dom_sf"/>
</dbReference>
<evidence type="ECO:0000313" key="3">
    <source>
        <dbReference type="EMBL" id="TKA64222.1"/>
    </source>
</evidence>
<accession>A0A4U0WM13</accession>
<evidence type="ECO:0000256" key="1">
    <source>
        <dbReference type="ARBA" id="ARBA00012513"/>
    </source>
</evidence>
<dbReference type="InterPro" id="IPR000719">
    <property type="entry name" value="Prot_kinase_dom"/>
</dbReference>
<sequence length="395" mass="45152">MKKLHDRPINGKYVLIERLGKGGFGVVYLGNGQELALKLEHHSVDPSFLEDEARKYEAFQDAVGFPKVYWFGWHDDFRVMAFELLGPTLEDLFAYCEHRFSLKTILMIVDQILVRLEQLHSSGVIHRDIKPQNFLLGTGTNGSVIYVTDFGLADEYTISCVKAEEEIPPRSHLVAQSPKDDLESLGYMMAFFLLGRLPWQGLQAHGRGEKNRAVMEKKMATSAEQLCEELPEEFAQYLQEVKHIPAGVRPHYDELRHKFRRLAVREGVSTPTTRRKKNVASEVDSLKVLTFHYAEDPAQNENERQRVRFTMLLLIHAFSAARPNPSNKRSPAVFMLVGKQERAFDDDVARAIRYKDVELKLVRNSDPATVAVTPAKFAMKVSLRHWKGDLHQPQP</sequence>
<dbReference type="SMART" id="SM00220">
    <property type="entry name" value="S_TKc"/>
    <property type="match status" value="1"/>
</dbReference>
<feature type="domain" description="Protein kinase" evidence="2">
    <location>
        <begin position="13"/>
        <end position="260"/>
    </location>
</feature>
<dbReference type="GO" id="GO:0005524">
    <property type="term" value="F:ATP binding"/>
    <property type="evidence" value="ECO:0007669"/>
    <property type="project" value="InterPro"/>
</dbReference>
<proteinExistence type="predicted"/>
<dbReference type="OrthoDB" id="5800476at2759"/>
<dbReference type="InterPro" id="IPR050235">
    <property type="entry name" value="CK1_Ser-Thr_kinase"/>
</dbReference>
<dbReference type="AlphaFoldDB" id="A0A4U0WM13"/>
<protein>
    <recommendedName>
        <fullName evidence="1">non-specific serine/threonine protein kinase</fullName>
        <ecNumber evidence="1">2.7.11.1</ecNumber>
    </recommendedName>
</protein>
<dbReference type="PANTHER" id="PTHR11909">
    <property type="entry name" value="CASEIN KINASE-RELATED"/>
    <property type="match status" value="1"/>
</dbReference>
<dbReference type="CDD" id="cd14016">
    <property type="entry name" value="STKc_CK1"/>
    <property type="match status" value="1"/>
</dbReference>
<evidence type="ECO:0000313" key="4">
    <source>
        <dbReference type="Proteomes" id="UP000309340"/>
    </source>
</evidence>
<dbReference type="PROSITE" id="PS00108">
    <property type="entry name" value="PROTEIN_KINASE_ST"/>
    <property type="match status" value="1"/>
</dbReference>
<dbReference type="SUPFAM" id="SSF56112">
    <property type="entry name" value="Protein kinase-like (PK-like)"/>
    <property type="match status" value="1"/>
</dbReference>
<dbReference type="EC" id="2.7.11.1" evidence="1"/>
<organism evidence="3 4">
    <name type="scientific">Friedmanniomyces simplex</name>
    <dbReference type="NCBI Taxonomy" id="329884"/>
    <lineage>
        <taxon>Eukaryota</taxon>
        <taxon>Fungi</taxon>
        <taxon>Dikarya</taxon>
        <taxon>Ascomycota</taxon>
        <taxon>Pezizomycotina</taxon>
        <taxon>Dothideomycetes</taxon>
        <taxon>Dothideomycetidae</taxon>
        <taxon>Mycosphaerellales</taxon>
        <taxon>Teratosphaeriaceae</taxon>
        <taxon>Friedmanniomyces</taxon>
    </lineage>
</organism>
<reference evidence="3 4" key="1">
    <citation type="submission" date="2017-03" db="EMBL/GenBank/DDBJ databases">
        <title>Genomes of endolithic fungi from Antarctica.</title>
        <authorList>
            <person name="Coleine C."/>
            <person name="Masonjones S."/>
            <person name="Stajich J.E."/>
        </authorList>
    </citation>
    <scope>NUCLEOTIDE SEQUENCE [LARGE SCALE GENOMIC DNA]</scope>
    <source>
        <strain evidence="3 4">CCFEE 5184</strain>
    </source>
</reference>
<keyword evidence="4" id="KW-1185">Reference proteome</keyword>
<dbReference type="InterPro" id="IPR008271">
    <property type="entry name" value="Ser/Thr_kinase_AS"/>
</dbReference>
<dbReference type="PROSITE" id="PS50011">
    <property type="entry name" value="PROTEIN_KINASE_DOM"/>
    <property type="match status" value="1"/>
</dbReference>
<dbReference type="Pfam" id="PF00069">
    <property type="entry name" value="Pkinase"/>
    <property type="match status" value="1"/>
</dbReference>
<dbReference type="Proteomes" id="UP000309340">
    <property type="component" value="Unassembled WGS sequence"/>
</dbReference>
<dbReference type="GO" id="GO:0004674">
    <property type="term" value="F:protein serine/threonine kinase activity"/>
    <property type="evidence" value="ECO:0007669"/>
    <property type="project" value="UniProtKB-EC"/>
</dbReference>
<name>A0A4U0WM13_9PEZI</name>
<dbReference type="STRING" id="329884.A0A4U0WM13"/>